<keyword evidence="4 8" id="KW-0812">Transmembrane</keyword>
<gene>
    <name evidence="9" type="ORF">N7509_012780</name>
</gene>
<evidence type="ECO:0000256" key="6">
    <source>
        <dbReference type="ARBA" id="ARBA00023136"/>
    </source>
</evidence>
<evidence type="ECO:0000256" key="5">
    <source>
        <dbReference type="ARBA" id="ARBA00022989"/>
    </source>
</evidence>
<dbReference type="SUPFAM" id="SSF103473">
    <property type="entry name" value="MFS general substrate transporter"/>
    <property type="match status" value="1"/>
</dbReference>
<dbReference type="PANTHER" id="PTHR48022:SF49">
    <property type="entry name" value="SUGAR TRANSPORTER, PUTATIVE (AFU_ORTHOLOGUE AFUA_8G01340)-RELATED"/>
    <property type="match status" value="1"/>
</dbReference>
<feature type="transmembrane region" description="Helical" evidence="8">
    <location>
        <begin position="377"/>
        <end position="399"/>
    </location>
</feature>
<dbReference type="AlphaFoldDB" id="A0A9W9VCQ2"/>
<feature type="transmembrane region" description="Helical" evidence="8">
    <location>
        <begin position="433"/>
        <end position="461"/>
    </location>
</feature>
<dbReference type="InterPro" id="IPR003663">
    <property type="entry name" value="Sugar/inositol_transpt"/>
</dbReference>
<dbReference type="Gene3D" id="1.20.1250.20">
    <property type="entry name" value="MFS general substrate transporter like domains"/>
    <property type="match status" value="1"/>
</dbReference>
<evidence type="ECO:0000313" key="9">
    <source>
        <dbReference type="EMBL" id="KAJ5375894.1"/>
    </source>
</evidence>
<reference evidence="9" key="2">
    <citation type="journal article" date="2023" name="IMA Fungus">
        <title>Comparative genomic study of the Penicillium genus elucidates a diverse pangenome and 15 lateral gene transfer events.</title>
        <authorList>
            <person name="Petersen C."/>
            <person name="Sorensen T."/>
            <person name="Nielsen M.R."/>
            <person name="Sondergaard T.E."/>
            <person name="Sorensen J.L."/>
            <person name="Fitzpatrick D.A."/>
            <person name="Frisvad J.C."/>
            <person name="Nielsen K.L."/>
        </authorList>
    </citation>
    <scope>NUCLEOTIDE SEQUENCE</scope>
    <source>
        <strain evidence="9">IBT 29677</strain>
    </source>
</reference>
<comment type="caution">
    <text evidence="9">The sequence shown here is derived from an EMBL/GenBank/DDBJ whole genome shotgun (WGS) entry which is preliminary data.</text>
</comment>
<dbReference type="FunFam" id="1.20.1250.20:FF:000078">
    <property type="entry name" value="MFS maltose transporter, putative"/>
    <property type="match status" value="1"/>
</dbReference>
<proteinExistence type="inferred from homology"/>
<keyword evidence="6 8" id="KW-0472">Membrane</keyword>
<keyword evidence="3 7" id="KW-0813">Transport</keyword>
<evidence type="ECO:0000256" key="4">
    <source>
        <dbReference type="ARBA" id="ARBA00022692"/>
    </source>
</evidence>
<keyword evidence="5 8" id="KW-1133">Transmembrane helix</keyword>
<evidence type="ECO:0000313" key="10">
    <source>
        <dbReference type="Proteomes" id="UP001147747"/>
    </source>
</evidence>
<evidence type="ECO:0000256" key="2">
    <source>
        <dbReference type="ARBA" id="ARBA00010992"/>
    </source>
</evidence>
<dbReference type="InterPro" id="IPR005828">
    <property type="entry name" value="MFS_sugar_transport-like"/>
</dbReference>
<dbReference type="Pfam" id="PF00083">
    <property type="entry name" value="Sugar_tr"/>
    <property type="match status" value="2"/>
</dbReference>
<protein>
    <recommendedName>
        <fullName evidence="11">Major facilitator superfamily (MFS) profile domain-containing protein</fullName>
    </recommendedName>
</protein>
<evidence type="ECO:0000256" key="3">
    <source>
        <dbReference type="ARBA" id="ARBA00022448"/>
    </source>
</evidence>
<sequence>MSSSEESPRVTSLPLHYPEVSHLHDPEILPNVIPKNLQSPTKNEQSTSYIANLSRTDTADIIDQFSIALPELQPLDYPARAASEAEQKISFSAGCHLYPKAMAWSFILSSTLIMEGFDTLLIFSFFTFPAFRQKFGAWTPHNGYQISPIWQFGLSTAAEAGEIVGLLVNGYVADRIGYRWTVVSALAFLIRANIVRDPMGVFQTLSTAYAAEVIPVKLRAYLLSNVNLCWILGQFLATGILRTFVDNTSQWSYRIPFALQWAIGFPILVAVIFSPESPWWLVRHRRQQQARRSVQRLTRESRVNIDQVIAMMEHTNEIEKYLQEDEGISYLDAFKGVDRRRTEIAAMVWVTQQVCGTSLMGWASTFYEQAGFSVDNAFNLSLGIYGLAIVATVISWSLLSCVGRRRLYICGLSALLALLLAGGIVGTLPTSKAQLWCLGSLLLILTFVYNMTIGPVCYVVVAEIPSTRLRMKTVVLARIAYNLAGILVNWMTPRMLSPTSWNWKGKSCFFFAGTTALCLVWCYFRLPETFGLTYLEIDILFQRKARPKKFRELRANLENSGYFSVQGLGRDASTWRRY</sequence>
<comment type="similarity">
    <text evidence="2 7">Belongs to the major facilitator superfamily. Sugar transporter (TC 2.A.1.1) family.</text>
</comment>
<dbReference type="RefSeq" id="XP_056480924.1">
    <property type="nucleotide sequence ID" value="XM_056637417.1"/>
</dbReference>
<feature type="transmembrane region" description="Helical" evidence="8">
    <location>
        <begin position="503"/>
        <end position="524"/>
    </location>
</feature>
<organism evidence="9 10">
    <name type="scientific">Penicillium cosmopolitanum</name>
    <dbReference type="NCBI Taxonomy" id="1131564"/>
    <lineage>
        <taxon>Eukaryota</taxon>
        <taxon>Fungi</taxon>
        <taxon>Dikarya</taxon>
        <taxon>Ascomycota</taxon>
        <taxon>Pezizomycotina</taxon>
        <taxon>Eurotiomycetes</taxon>
        <taxon>Eurotiomycetidae</taxon>
        <taxon>Eurotiales</taxon>
        <taxon>Aspergillaceae</taxon>
        <taxon>Penicillium</taxon>
    </lineage>
</organism>
<dbReference type="NCBIfam" id="TIGR00879">
    <property type="entry name" value="SP"/>
    <property type="match status" value="1"/>
</dbReference>
<accession>A0A9W9VCQ2</accession>
<feature type="transmembrane region" description="Helical" evidence="8">
    <location>
        <begin position="106"/>
        <end position="128"/>
    </location>
</feature>
<dbReference type="OrthoDB" id="6612291at2759"/>
<dbReference type="EMBL" id="JAPZBU010000012">
    <property type="protein sequence ID" value="KAJ5375894.1"/>
    <property type="molecule type" value="Genomic_DNA"/>
</dbReference>
<dbReference type="InterPro" id="IPR050360">
    <property type="entry name" value="MFS_Sugar_Transporters"/>
</dbReference>
<dbReference type="InterPro" id="IPR036259">
    <property type="entry name" value="MFS_trans_sf"/>
</dbReference>
<evidence type="ECO:0000256" key="7">
    <source>
        <dbReference type="RuleBase" id="RU003346"/>
    </source>
</evidence>
<name>A0A9W9VCQ2_9EURO</name>
<reference evidence="9" key="1">
    <citation type="submission" date="2022-12" db="EMBL/GenBank/DDBJ databases">
        <authorList>
            <person name="Petersen C."/>
        </authorList>
    </citation>
    <scope>NUCLEOTIDE SEQUENCE</scope>
    <source>
        <strain evidence="9">IBT 29677</strain>
    </source>
</reference>
<dbReference type="PANTHER" id="PTHR48022">
    <property type="entry name" value="PLASTIDIC GLUCOSE TRANSPORTER 4"/>
    <property type="match status" value="1"/>
</dbReference>
<evidence type="ECO:0000256" key="8">
    <source>
        <dbReference type="SAM" id="Phobius"/>
    </source>
</evidence>
<comment type="subcellular location">
    <subcellularLocation>
        <location evidence="1">Membrane</location>
        <topology evidence="1">Multi-pass membrane protein</topology>
    </subcellularLocation>
</comment>
<feature type="transmembrane region" description="Helical" evidence="8">
    <location>
        <begin position="406"/>
        <end position="427"/>
    </location>
</feature>
<evidence type="ECO:0008006" key="11">
    <source>
        <dbReference type="Google" id="ProtNLM"/>
    </source>
</evidence>
<feature type="transmembrane region" description="Helical" evidence="8">
    <location>
        <begin position="220"/>
        <end position="241"/>
    </location>
</feature>
<feature type="transmembrane region" description="Helical" evidence="8">
    <location>
        <begin position="344"/>
        <end position="365"/>
    </location>
</feature>
<keyword evidence="10" id="KW-1185">Reference proteome</keyword>
<dbReference type="GO" id="GO:0016020">
    <property type="term" value="C:membrane"/>
    <property type="evidence" value="ECO:0007669"/>
    <property type="project" value="UniProtKB-SubCell"/>
</dbReference>
<dbReference type="Proteomes" id="UP001147747">
    <property type="component" value="Unassembled WGS sequence"/>
</dbReference>
<dbReference type="GO" id="GO:0005351">
    <property type="term" value="F:carbohydrate:proton symporter activity"/>
    <property type="evidence" value="ECO:0007669"/>
    <property type="project" value="TreeGrafter"/>
</dbReference>
<feature type="transmembrane region" description="Helical" evidence="8">
    <location>
        <begin position="261"/>
        <end position="282"/>
    </location>
</feature>
<evidence type="ECO:0000256" key="1">
    <source>
        <dbReference type="ARBA" id="ARBA00004141"/>
    </source>
</evidence>
<feature type="transmembrane region" description="Helical" evidence="8">
    <location>
        <begin position="473"/>
        <end position="491"/>
    </location>
</feature>
<dbReference type="GeneID" id="81376397"/>